<dbReference type="SUPFAM" id="SSF52777">
    <property type="entry name" value="CoA-dependent acyltransferases"/>
    <property type="match status" value="12"/>
</dbReference>
<dbReference type="PROSITE" id="PS00455">
    <property type="entry name" value="AMP_BINDING"/>
    <property type="match status" value="1"/>
</dbReference>
<dbReference type="Gene3D" id="3.30.559.30">
    <property type="entry name" value="Nonribosomal peptide synthetase, condensation domain"/>
    <property type="match status" value="6"/>
</dbReference>
<dbReference type="NCBIfam" id="TIGR01733">
    <property type="entry name" value="AA-adenyl-dom"/>
    <property type="match status" value="2"/>
</dbReference>
<dbReference type="InterPro" id="IPR009081">
    <property type="entry name" value="PP-bd_ACP"/>
</dbReference>
<dbReference type="GO" id="GO:0005737">
    <property type="term" value="C:cytoplasm"/>
    <property type="evidence" value="ECO:0007669"/>
    <property type="project" value="TreeGrafter"/>
</dbReference>
<feature type="domain" description="Carrier" evidence="8">
    <location>
        <begin position="4497"/>
        <end position="4570"/>
    </location>
</feature>
<protein>
    <recommendedName>
        <fullName evidence="6">Nonribosomal peptide synthetase sidC</fullName>
    </recommendedName>
    <alternativeName>
        <fullName evidence="7">Siderophore peptide synthetase C</fullName>
    </alternativeName>
</protein>
<evidence type="ECO:0000256" key="5">
    <source>
        <dbReference type="ARBA" id="ARBA00029454"/>
    </source>
</evidence>
<dbReference type="HOGENOM" id="CLU_000092_2_0_1"/>
<sequence length="5062" mass="561276">MDSFLYDRYTQFPSLNYGTEAVPSQASATWKLDNITDLDRLILAWASILSRLSEEEFPVIQIDGAAARIHLESGHIESVQIEKSGTDSGSRTAIVTSDTPITSEQCQLEIRYTPHQLNGSITSRGCTSVRYLNQLARNLESLLREPLPLSIINPTPLILPGPHLFHEMVRHTGNEPAISFLNESGEVEALSYEMLHSLSEQLASHLVHTLASLPPPGQHGRIIPVLLPQSLDLYVAWLAILKAGAAVCPLNLDTPTERLNFIVGDVDARVVVTNEELTSAFHNIETSITIVKMEDSKTFAPSCLSGVDVCNEDLAYVMYTSGSTGLPKGVGISHQAAVQALLAHDEIIPGFRRFLQFAAPTFDVSVFEIFFPLFRGVTLVGCNRRLMLNDLPGIINQLNVDAAELTPTVCGELLQSRDAVPCLKLLLTIGEMLTRHVVDEFGCSEDRPGLLHGMYGPTEATIHCTAASSIRAGSLVGNIGTPFKTVSAFIISMDHIVGQEPVILPVGHVGELVVGGPQLARYYLNRPTENRNAFIDSKTYGRLYRTGDKARLHPSGELQCMGRISTGQVKLRGQRIELGEIENVLLKNQYVRNAAACVIQGALVAFLSADVAHCTSRDLQLTCRRSLPKFMIPGNFVILNKLPRLPSGKIDRKGLEAEYILSKDVDQTDLAEPAGDIEQKISVSLNLLLESSITPTASLASAGLDSLRAIHLASSLRKEGVFLNALDILEADSIRKMAAFVLKSQPEMTVVPTESEPLAMWNTIIQQGREMLKLTEHLQQPTDIIPCSPIQTGMLLETKLNPKAYFNSVELQFDCGISLEEVKSAFINTALQNEVLRSGFIEIDFPGFPYAQVVWESLHPDQIIESKIIDHDLELQNQWDILHPLKVQLCVIDGRPKALVHIHHSLYDGWSWDQIMRDLVSALENKQLTQRSQYRLFTLFHINNHSSEIREQALNYWQSHLQGSTPCLWPNFQDRSDLPKASKVVERQLNLDIDQLDSFVRDFRVSRQIIFQAAIGCLLSAYHGTSDIILGNVSAGRTLPIVGIENIVGPCISTLPLRLNLRKARTVRDLLAILHGLNKKSLVHGFVPLRDVKQVSGINTADQLFDTLFVWQDNFTTTCGPIAQVASRDFLEFTLTTELGIRDGKIRAKATFEESILPESQVVIFLKQIESIAMTFLESADRLLEELPSHLPKSLLSTENTFPSPLKSVPGLYDSIEEIAKIDSERIAVEFLDSLDLETGDKAIKTLTYSELDAQSNKFASQLRNLGVVEGNLVAICLEKSLELYISILAVIKAGAGYVPITPQTPIKRVKHIIQEASCRICIADSEILAQLSDFPNTTTILAKNQMLVENALYEFTKAPGSCPAYAVFTSGTTGTPKGVLISRFNLESNIAVLSALYPDFPESRLLQACSHAFDVSVFEIFFAWSRGMTLCSAKNDVLFRDIEHAIRTLRITHLSMTPTVAALVRANNVPLVKFLVTAGEALTPKVLMDWAGKGLWQGYGPSETTNICTVKPNVCMSHFISNIGRTLPNTSAFVLAEGEGFSLVPRGAMGELCFGGDQVGIGYLNMEDLTRQKFLVHEEYGRIYKSGDYGRLLPDGSIAFVGRRDDLVKIRGQRIELGEINSILMAHENVKDCATIVCDSNDGDNGGSKQLISFWVPDNINIDGLGQQENSHIFQQLFDHIGDRLPSYMIPLFLIPISHIPMTTVGRKIDKEALKCMYLSANPTLLDAYSRGEEEEPAQEDLTDNEAKVMGLVAQVTGVSTKEIGRHTSFYRLGFDSVIAIALSRELKLAGFGQIDISVIMKNDSIARLTRKISQNTDAQIPSLESIPTFDHLFSRELISKIKEEASSHGVNVTKILPCTSLQEGMLSGISTGNDASYYNHLIFEVNTGIELIKTAWMNMVTRHDMLRTWFRQTDDALFPFVQVVLERLDIAWQSIKCPVAEAPSALERSKLAVTVKEGPHSLYSFTVLQCVDSTKVFLLLSIHHALYDGEAMEVLLQEVQECLLEHQLPPVVPFDLYLHEMIKVNSDSTDQFWSNYLKGLTPTLFTSPSSLVKGNPIMSRSTSHIPSSSFTEVCNACKSSSVTTLSLLQAAWSRLICLLSGSPDICFGDVVNCRSLPIDGVERVVGPCFNTLPVRTSLNGNMTNIDLMRNLQSNRAATLPYQLSSMRRIQSHFSQRGQRIFDSLFLLQGRPLQLNESLWRMVSENGVMDFPIIFEIIPHPESDSLQFILHFDEGLVPTTDIDTIIAYYHAILNHTLRFPEARVMDFSFVESDEQVSRGLSVFRNIGEANGDHKTNGYDKSEEWSAESLEIRDLLSAMSKVDKKRISMDTTIFALGLDSINAIQIAGRFRKVGYEISAADILEGPSIREIALVLQGSKSKDCVGLTLHNFDFDSFQSLHLPSICDKLGLLESSVEAIRPCTPPQAGMLASFINSEGLLYFNSLTLKSPTPLNLIALRLVWESVMERNEMLRTGFCDVKDDIFPFAMVTYRPGVIELPWNECLSPPKSMSDARREQHLNGKSILNQLHRPPWFLIVKPCSHYTLIQLSAHHALYDAHSMNLILSEVINVYNGSTLPPAIPVSPVLGFIVEKFQSRESESYWSEVGPSFSATKFPDMNPVHAKVNDTRFLSRDCSFTMEKLQKGCRELGVTLQALGQAAWSRILSSYLGESTVTYGLVLSGRDISEQAQDTAFPCLTTVPAQQNVEATNRELLQQIMKSNAMAVKYQFTSLAKIQRLSKADSPLFDTLFVFQKLASTDKQNPLWDVVEESSQTEYSVSLELIPSNDTLKLAVTYQNHILPDSQASLLLDELDWLLTDILQYPDSTSSSLDTASRSIVSVLPRKDSKIDCPTQLLHQFVEVGATRHPSKVALEFAERVNGKLITQSWTYRDLDKQGNRYANLLHHLGVKQGTLVGVSFQKCPEAYFSILGVLKVGCAFLAIDPSAPIARKQFILEDSRADILMCGIEQKDELKNLTGIRLVVVNEEGLLDGVNSTPPTLSFPIYSDATCYCLYTSGSTGTPKGCEITHENAVQAMLSFQRLFGGHWDESSRWFQFASFHFDVCVLEQYWTWSVGICLTSCPRDTLFEDFAGTLRDLSITHIDLTPSLAQLIQPEDVPSLCRGVFITGGEKLKQEILEHWGPHEVIYNGYGPTEVTIGCTMLPRVTSSDKPTNIGPQFDNVSGYVFKQGTNTPVLRGGIGELCVSGPLVGKGYLNRPQLTAEKFQYIETYGERVYRTGDLVRMMHDGSFCFLGRIDDQVKLRGQRLEINEINHVIKNSTEGVGDVVTMVLKHPTATKEQIVSFTTVVTSASGAACPEVDFSPKAGRVLEAIRSECRSHLPGYMIPTHIIPLTRFPLSSNNKIDNGQLRGIFASMLLSEMQALSSHEQESPTEDTETIRTIIPILCKFTKVEEKTISSSSNIFELGLDSILVISFSRALREAGFPAAHPSVVMKCSTLSILAKAIESPDNNVEGERRQYEDAKQKIAAFAQMHMSHLANELEVAPQDIEAITPCTSLQDGMLYQCLRNESHPYLTSFKFQLAPHTEVPTLKEAWKRAQVSFQLLRAKFPLTDDGYALVVLKEATLPWFERATSKDDELESTVEGRFKEWNLGFNNFMSRVWEIGIVSSPKRRWMCLNIFHGLYDGISLPIILDAVKNVYNSGQIPRSMPFTEVLPLGPLRTVPAAKSFWVQHLEDLNQTTIPRRPLPEPGSRTSTIRIEGIHCIEEIRRSLNVTEQAMFHACWVYTFERYFSYIPTMGIVVSGRSFDSEDADTAVGPLFNTIPCNIPKFSFSTFSELIKACHDYSVSVLPFQHTPLRSIMKWIGRNSQRPLFDVLFVFQKQENITSQPGESLWEPVASFAEADYPLALEVQSQGRGSFQVTAACQGDILTSDGVSNLLEQFRLSLRSLVEEPFSNLGFSGNSASMEPSSKQIAIKVIGDPSPNVTASFQWSQAASLLRQEIAKLANLDVSEINEDSSILEVGLDSIDAIKLSSRLKRDHIDLSVGNIMRNRTIRTMMSEITVNGSATKAGLTYLKSLESQLRRSLEEDGRDLRDIEHIYPATPLQEGMINEMLSSDGLHYFNHDILQISEDVDITTLKNAWETTANRHPILRTSFATVPDPNLSCSYAQLIHKSSIKIDWNIVDISDNSIESILEEERARALSLVMSKPLFNLRLIRDGTKLLLILSLSHAMYDGWSLNLLHQDVASAYSGQDSARPSYQHVLEDIISSSREEGLRFWKGILSDAKPSIFPSQPGAGGQGALVHHDETASDIPLSHVLNFCKAHGITAQALGLTCWTIVLASYLGQLDVLFGTVMLGRDTEEASKVAFPTMNTVAIRGILHGSVSEMLEYVQRNLGNMLAHQHYPLRKIKSMMGAGNKDLFDTLFIYQKSPSLQESQDKPLYKSINSSSGVEYPICVELEAMGDSVVWRVACKDTIFNKKDTNQLILRLLQVFKAIIQSPETSTAAFVETREQPTLDSVTQNGASLPDGPSGIAIESAVWSPLEERIRDTLSLVAAVPKEEITRNTTIFHFGIDSISAIKVSSLLRRQSVLISVRDILRAETVGKMAEVVNSAQEKKPTIATSRGKLLSLQMLRNSNIDLQLGKYGMKQEDVEAFLPATAGQVYMLEIWKNSHGKLFFPDFFYRVTGRITQGQLDAAWKVMTVKLPILRTAILPIGDASTPYVLAELKQVNNPIIWRSDLRVKSNRLHVTARQGSGLVYLYASQTETETLLMLHIHHALYDAVVLQHLTNTLESLCLDVSTPVDAPLDIAEFIQYGKAMSSEAQQEAFWRGYLGKDTTPVAKDASWPVVDVQPGAGKYQPALLGNTDWLNKVCQTEGLSVQAVFLAAYSKVHVREFHVRGADLTVGVYLANRSHDLVGLPELVAPTLNIVPLHIQDPGSRSVFEIARKIQSDLHEISSAENCTVSLAQIAEWTGIRLDTTVNFIKLPEVAAQVSTATSGAPQLVQVTEEEVLEWQSKESCNSNGSEQVDAAAKSSSKLWLEEMLGIESGVGLENAGDVYKPSVDIEAAVRNNTLDVGVFGPSSDKALGLLDGVRRELLALQASSAR</sequence>
<dbReference type="InterPro" id="IPR020845">
    <property type="entry name" value="AMP-binding_CS"/>
</dbReference>
<dbReference type="GO" id="GO:0010106">
    <property type="term" value="P:cellular response to iron ion starvation"/>
    <property type="evidence" value="ECO:0007669"/>
    <property type="project" value="UniProtKB-ARBA"/>
</dbReference>
<dbReference type="GO" id="GO:0016874">
    <property type="term" value="F:ligase activity"/>
    <property type="evidence" value="ECO:0007669"/>
    <property type="project" value="UniProtKB-KW"/>
</dbReference>
<keyword evidence="3" id="KW-0597">Phosphoprotein</keyword>
<evidence type="ECO:0000256" key="3">
    <source>
        <dbReference type="ARBA" id="ARBA00022553"/>
    </source>
</evidence>
<dbReference type="SUPFAM" id="SSF56801">
    <property type="entry name" value="Acetyl-CoA synthetase-like"/>
    <property type="match status" value="3"/>
</dbReference>
<dbReference type="PROSITE" id="PS00012">
    <property type="entry name" value="PHOSPHOPANTETHEINE"/>
    <property type="match status" value="5"/>
</dbReference>
<feature type="domain" description="Carrier" evidence="8">
    <location>
        <begin position="1741"/>
        <end position="1818"/>
    </location>
</feature>
<dbReference type="Pfam" id="PF00550">
    <property type="entry name" value="PP-binding"/>
    <property type="match status" value="6"/>
</dbReference>
<dbReference type="InterPro" id="IPR010071">
    <property type="entry name" value="AA_adenyl_dom"/>
</dbReference>
<dbReference type="InterPro" id="IPR023213">
    <property type="entry name" value="CAT-like_dom_sf"/>
</dbReference>
<dbReference type="FunFam" id="3.30.300.30:FF:000033">
    <property type="entry name" value="Nonribosomal siderophore peptide synthase SidC"/>
    <property type="match status" value="1"/>
</dbReference>
<dbReference type="NCBIfam" id="NF003417">
    <property type="entry name" value="PRK04813.1"/>
    <property type="match status" value="3"/>
</dbReference>
<dbReference type="Pfam" id="PF00668">
    <property type="entry name" value="Condensation"/>
    <property type="match status" value="6"/>
</dbReference>
<dbReference type="Proteomes" id="UP000023758">
    <property type="component" value="Unassembled WGS sequence"/>
</dbReference>
<dbReference type="GO" id="GO:0031177">
    <property type="term" value="F:phosphopantetheine binding"/>
    <property type="evidence" value="ECO:0007669"/>
    <property type="project" value="InterPro"/>
</dbReference>
<feature type="domain" description="Carrier" evidence="8">
    <location>
        <begin position="2306"/>
        <end position="2379"/>
    </location>
</feature>
<evidence type="ECO:0000313" key="9">
    <source>
        <dbReference type="EMBL" id="EZF48219.1"/>
    </source>
</evidence>
<dbReference type="InterPro" id="IPR006162">
    <property type="entry name" value="Ppantetheine_attach_site"/>
</dbReference>
<dbReference type="EMBL" id="KK207932">
    <property type="protein sequence ID" value="EZF48219.1"/>
    <property type="molecule type" value="Genomic_DNA"/>
</dbReference>
<dbReference type="CDD" id="cd05918">
    <property type="entry name" value="A_NRPS_SidN3_like"/>
    <property type="match status" value="2"/>
</dbReference>
<dbReference type="InterPro" id="IPR045851">
    <property type="entry name" value="AMP-bd_C_sf"/>
</dbReference>
<dbReference type="InterPro" id="IPR000873">
    <property type="entry name" value="AMP-dep_synth/lig_dom"/>
</dbReference>
<dbReference type="OrthoDB" id="416786at2759"/>
<dbReference type="Gene3D" id="3.40.50.12780">
    <property type="entry name" value="N-terminal domain of ligase-like"/>
    <property type="match status" value="3"/>
</dbReference>
<dbReference type="Gene3D" id="3.30.559.10">
    <property type="entry name" value="Chloramphenicol acetyltransferase-like domain"/>
    <property type="match status" value="6"/>
</dbReference>
<organism evidence="9">
    <name type="scientific">Trichophyton rubrum CBS 288.86</name>
    <dbReference type="NCBI Taxonomy" id="1215330"/>
    <lineage>
        <taxon>Eukaryota</taxon>
        <taxon>Fungi</taxon>
        <taxon>Dikarya</taxon>
        <taxon>Ascomycota</taxon>
        <taxon>Pezizomycotina</taxon>
        <taxon>Eurotiomycetes</taxon>
        <taxon>Eurotiomycetidae</taxon>
        <taxon>Onygenales</taxon>
        <taxon>Arthrodermataceae</taxon>
        <taxon>Trichophyton</taxon>
    </lineage>
</organism>
<comment type="pathway">
    <text evidence="1">Siderophore biosynthesis.</text>
</comment>
<dbReference type="Gene3D" id="1.10.1200.10">
    <property type="entry name" value="ACP-like"/>
    <property type="match status" value="5"/>
</dbReference>
<evidence type="ECO:0000256" key="7">
    <source>
        <dbReference type="ARBA" id="ARBA00078302"/>
    </source>
</evidence>
<evidence type="ECO:0000256" key="2">
    <source>
        <dbReference type="ARBA" id="ARBA00022450"/>
    </source>
</evidence>
<dbReference type="InterPro" id="IPR020806">
    <property type="entry name" value="PKS_PP-bd"/>
</dbReference>
<dbReference type="SUPFAM" id="SSF47336">
    <property type="entry name" value="ACP-like"/>
    <property type="match status" value="6"/>
</dbReference>
<dbReference type="Pfam" id="PF00501">
    <property type="entry name" value="AMP-binding"/>
    <property type="match status" value="3"/>
</dbReference>
<dbReference type="PROSITE" id="PS50075">
    <property type="entry name" value="CARRIER"/>
    <property type="match status" value="6"/>
</dbReference>
<dbReference type="InterPro" id="IPR036736">
    <property type="entry name" value="ACP-like_sf"/>
</dbReference>
<dbReference type="InterPro" id="IPR001242">
    <property type="entry name" value="Condensation_dom"/>
</dbReference>
<dbReference type="PANTHER" id="PTHR45527">
    <property type="entry name" value="NONRIBOSOMAL PEPTIDE SYNTHETASE"/>
    <property type="match status" value="1"/>
</dbReference>
<feature type="domain" description="Carrier" evidence="8">
    <location>
        <begin position="3944"/>
        <end position="4020"/>
    </location>
</feature>
<keyword evidence="2" id="KW-0596">Phosphopantetheine</keyword>
<dbReference type="SMART" id="SM00823">
    <property type="entry name" value="PKS_PP"/>
    <property type="match status" value="5"/>
</dbReference>
<feature type="domain" description="Carrier" evidence="8">
    <location>
        <begin position="3388"/>
        <end position="3465"/>
    </location>
</feature>
<dbReference type="FunFam" id="3.40.50.12780:FF:000024">
    <property type="entry name" value="Nonribosomal siderophore peptide synthase SidC"/>
    <property type="match status" value="2"/>
</dbReference>
<dbReference type="Gene3D" id="3.30.300.30">
    <property type="match status" value="3"/>
</dbReference>
<gene>
    <name evidence="9" type="ORF">H103_08133</name>
</gene>
<dbReference type="GO" id="GO:0043041">
    <property type="term" value="P:amino acid activation for nonribosomal peptide biosynthetic process"/>
    <property type="evidence" value="ECO:0007669"/>
    <property type="project" value="TreeGrafter"/>
</dbReference>
<dbReference type="CDD" id="cd19542">
    <property type="entry name" value="CT_NRPS-like"/>
    <property type="match status" value="2"/>
</dbReference>
<dbReference type="InterPro" id="IPR042099">
    <property type="entry name" value="ANL_N_sf"/>
</dbReference>
<keyword evidence="4" id="KW-0436">Ligase</keyword>
<reference evidence="9" key="1">
    <citation type="submission" date="2014-02" db="EMBL/GenBank/DDBJ databases">
        <title>The Genome Sequence of Trichophyton rubrum (morphotype fischeri) CBS 288.86.</title>
        <authorList>
            <consortium name="The Broad Institute Genomics Platform"/>
            <person name="Cuomo C.A."/>
            <person name="White T.C."/>
            <person name="Graser Y."/>
            <person name="Martinez-Rossi N."/>
            <person name="Heitman J."/>
            <person name="Young S.K."/>
            <person name="Zeng Q."/>
            <person name="Gargeya S."/>
            <person name="Abouelleil A."/>
            <person name="Alvarado L."/>
            <person name="Chapman S.B."/>
            <person name="Gainer-Dewar J."/>
            <person name="Goldberg J."/>
            <person name="Griggs A."/>
            <person name="Gujja S."/>
            <person name="Hansen M."/>
            <person name="Howarth C."/>
            <person name="Imamovic A."/>
            <person name="Larimer J."/>
            <person name="Martinez D."/>
            <person name="Murphy C."/>
            <person name="Pearson M.D."/>
            <person name="Persinoti G."/>
            <person name="Poon T."/>
            <person name="Priest M."/>
            <person name="Roberts A.D."/>
            <person name="Saif S."/>
            <person name="Shea T.D."/>
            <person name="Sykes S.N."/>
            <person name="Wortman J."/>
            <person name="Nusbaum C."/>
            <person name="Birren B."/>
        </authorList>
    </citation>
    <scope>NUCLEOTIDE SEQUENCE [LARGE SCALE GENOMIC DNA]</scope>
    <source>
        <strain evidence="9">CBS 288.86</strain>
    </source>
</reference>
<dbReference type="GO" id="GO:0031169">
    <property type="term" value="P:ferrichrome biosynthetic process"/>
    <property type="evidence" value="ECO:0007669"/>
    <property type="project" value="UniProtKB-ARBA"/>
</dbReference>
<proteinExistence type="inferred from homology"/>
<dbReference type="FunFam" id="3.30.300.30:FF:000015">
    <property type="entry name" value="Nonribosomal peptide synthase SidD"/>
    <property type="match status" value="1"/>
</dbReference>
<dbReference type="PANTHER" id="PTHR45527:SF1">
    <property type="entry name" value="FATTY ACID SYNTHASE"/>
    <property type="match status" value="1"/>
</dbReference>
<evidence type="ECO:0000256" key="6">
    <source>
        <dbReference type="ARBA" id="ARBA00067294"/>
    </source>
</evidence>
<evidence type="ECO:0000256" key="4">
    <source>
        <dbReference type="ARBA" id="ARBA00022598"/>
    </source>
</evidence>
<name>A0A022VQL8_TRIRU</name>
<evidence type="ECO:0000259" key="8">
    <source>
        <dbReference type="PROSITE" id="PS50075"/>
    </source>
</evidence>
<evidence type="ECO:0000256" key="1">
    <source>
        <dbReference type="ARBA" id="ARBA00004924"/>
    </source>
</evidence>
<feature type="domain" description="Carrier" evidence="8">
    <location>
        <begin position="672"/>
        <end position="745"/>
    </location>
</feature>
<comment type="similarity">
    <text evidence="5">Belongs to the NRP synthetase family.</text>
</comment>
<accession>A0A022VQL8</accession>